<keyword evidence="4" id="KW-1185">Reference proteome</keyword>
<reference evidence="3 4" key="1">
    <citation type="journal article" date="2018" name="Nat. Ecol. Evol.">
        <title>Shark genomes provide insights into elasmobranch evolution and the origin of vertebrates.</title>
        <authorList>
            <person name="Hara Y"/>
            <person name="Yamaguchi K"/>
            <person name="Onimaru K"/>
            <person name="Kadota M"/>
            <person name="Koyanagi M"/>
            <person name="Keeley SD"/>
            <person name="Tatsumi K"/>
            <person name="Tanaka K"/>
            <person name="Motone F"/>
            <person name="Kageyama Y"/>
            <person name="Nozu R"/>
            <person name="Adachi N"/>
            <person name="Nishimura O"/>
            <person name="Nakagawa R"/>
            <person name="Tanegashima C"/>
            <person name="Kiyatake I"/>
            <person name="Matsumoto R"/>
            <person name="Murakumo K"/>
            <person name="Nishida K"/>
            <person name="Terakita A"/>
            <person name="Kuratani S"/>
            <person name="Sato K"/>
            <person name="Hyodo S Kuraku.S."/>
        </authorList>
    </citation>
    <scope>NUCLEOTIDE SEQUENCE [LARGE SCALE GENOMIC DNA]</scope>
</reference>
<feature type="transmembrane region" description="Helical" evidence="1">
    <location>
        <begin position="66"/>
        <end position="84"/>
    </location>
</feature>
<evidence type="ECO:0000256" key="1">
    <source>
        <dbReference type="SAM" id="Phobius"/>
    </source>
</evidence>
<feature type="chain" id="PRO_5019555913" evidence="2">
    <location>
        <begin position="24"/>
        <end position="169"/>
    </location>
</feature>
<name>A0A401RH75_CHIPU</name>
<evidence type="ECO:0000313" key="3">
    <source>
        <dbReference type="EMBL" id="GCC17470.1"/>
    </source>
</evidence>
<gene>
    <name evidence="3" type="ORF">chiPu_0021540</name>
</gene>
<protein>
    <submittedName>
        <fullName evidence="3">Uncharacterized protein</fullName>
    </submittedName>
</protein>
<keyword evidence="1" id="KW-0472">Membrane</keyword>
<keyword evidence="2" id="KW-0732">Signal</keyword>
<accession>A0A401RH75</accession>
<dbReference type="EMBL" id="BEZZ01004127">
    <property type="protein sequence ID" value="GCC17470.1"/>
    <property type="molecule type" value="Genomic_DNA"/>
</dbReference>
<proteinExistence type="predicted"/>
<comment type="caution">
    <text evidence="3">The sequence shown here is derived from an EMBL/GenBank/DDBJ whole genome shotgun (WGS) entry which is preliminary data.</text>
</comment>
<sequence>MAASRLSVLVFLLPALLYAVGLSDPIHYRCTVWNAVSEESGEIRIGPPCTKSQRGSRPVEGLSTSLYTVFPIIIIIIIIAIICVKVQKARCRNPEERTLPDQSFQQVPTIPNNYVSNDLVVFNPAAHAKARQDPRLHLPLGRRMVIPSVEEMISVCPESGLFKCWVFFW</sequence>
<keyword evidence="1" id="KW-1133">Transmembrane helix</keyword>
<feature type="signal peptide" evidence="2">
    <location>
        <begin position="1"/>
        <end position="23"/>
    </location>
</feature>
<keyword evidence="1" id="KW-0812">Transmembrane</keyword>
<evidence type="ECO:0000313" key="4">
    <source>
        <dbReference type="Proteomes" id="UP000287033"/>
    </source>
</evidence>
<evidence type="ECO:0000256" key="2">
    <source>
        <dbReference type="SAM" id="SignalP"/>
    </source>
</evidence>
<dbReference type="Proteomes" id="UP000287033">
    <property type="component" value="Unassembled WGS sequence"/>
</dbReference>
<dbReference type="AlphaFoldDB" id="A0A401RH75"/>
<organism evidence="3 4">
    <name type="scientific">Chiloscyllium punctatum</name>
    <name type="common">Brownbanded bambooshark</name>
    <name type="synonym">Hemiscyllium punctatum</name>
    <dbReference type="NCBI Taxonomy" id="137246"/>
    <lineage>
        <taxon>Eukaryota</taxon>
        <taxon>Metazoa</taxon>
        <taxon>Chordata</taxon>
        <taxon>Craniata</taxon>
        <taxon>Vertebrata</taxon>
        <taxon>Chondrichthyes</taxon>
        <taxon>Elasmobranchii</taxon>
        <taxon>Galeomorphii</taxon>
        <taxon>Galeoidea</taxon>
        <taxon>Orectolobiformes</taxon>
        <taxon>Hemiscylliidae</taxon>
        <taxon>Chiloscyllium</taxon>
    </lineage>
</organism>